<accession>A0AAV4MQ34</accession>
<comment type="caution">
    <text evidence="1">The sequence shown here is derived from an EMBL/GenBank/DDBJ whole genome shotgun (WGS) entry which is preliminary data.</text>
</comment>
<evidence type="ECO:0000313" key="1">
    <source>
        <dbReference type="EMBL" id="GIX73940.1"/>
    </source>
</evidence>
<keyword evidence="2" id="KW-1185">Reference proteome</keyword>
<reference evidence="1 2" key="1">
    <citation type="submission" date="2021-06" db="EMBL/GenBank/DDBJ databases">
        <title>Caerostris extrusa draft genome.</title>
        <authorList>
            <person name="Kono N."/>
            <person name="Arakawa K."/>
        </authorList>
    </citation>
    <scope>NUCLEOTIDE SEQUENCE [LARGE SCALE GENOMIC DNA]</scope>
</reference>
<dbReference type="Proteomes" id="UP001054945">
    <property type="component" value="Unassembled WGS sequence"/>
</dbReference>
<protein>
    <submittedName>
        <fullName evidence="1">Uncharacterized protein</fullName>
    </submittedName>
</protein>
<proteinExistence type="predicted"/>
<name>A0AAV4MQ34_CAEEX</name>
<dbReference type="AlphaFoldDB" id="A0AAV4MQ34"/>
<evidence type="ECO:0000313" key="2">
    <source>
        <dbReference type="Proteomes" id="UP001054945"/>
    </source>
</evidence>
<sequence>MLAKQSTPIQRSFSDTHAWSYLSSESHGNGRPMSITIRAWLPEEILQNGKMSLGQSSPPPSLPRVSCGTWLPEKTTPSSLLYWIGRINIESSENRLI</sequence>
<dbReference type="EMBL" id="BPLR01002458">
    <property type="protein sequence ID" value="GIX73940.1"/>
    <property type="molecule type" value="Genomic_DNA"/>
</dbReference>
<gene>
    <name evidence="1" type="ORF">CEXT_522601</name>
</gene>
<organism evidence="1 2">
    <name type="scientific">Caerostris extrusa</name>
    <name type="common">Bark spider</name>
    <name type="synonym">Caerostris bankana</name>
    <dbReference type="NCBI Taxonomy" id="172846"/>
    <lineage>
        <taxon>Eukaryota</taxon>
        <taxon>Metazoa</taxon>
        <taxon>Ecdysozoa</taxon>
        <taxon>Arthropoda</taxon>
        <taxon>Chelicerata</taxon>
        <taxon>Arachnida</taxon>
        <taxon>Araneae</taxon>
        <taxon>Araneomorphae</taxon>
        <taxon>Entelegynae</taxon>
        <taxon>Araneoidea</taxon>
        <taxon>Araneidae</taxon>
        <taxon>Caerostris</taxon>
    </lineage>
</organism>